<dbReference type="PROSITE" id="PS50888">
    <property type="entry name" value="BHLH"/>
    <property type="match status" value="1"/>
</dbReference>
<feature type="compositionally biased region" description="Polar residues" evidence="1">
    <location>
        <begin position="125"/>
        <end position="134"/>
    </location>
</feature>
<name>A0A165X118_9AGAM</name>
<feature type="compositionally biased region" description="Low complexity" evidence="1">
    <location>
        <begin position="304"/>
        <end position="321"/>
    </location>
</feature>
<feature type="region of interest" description="Disordered" evidence="1">
    <location>
        <begin position="188"/>
        <end position="272"/>
    </location>
</feature>
<feature type="region of interest" description="Disordered" evidence="1">
    <location>
        <begin position="398"/>
        <end position="474"/>
    </location>
</feature>
<evidence type="ECO:0000259" key="2">
    <source>
        <dbReference type="PROSITE" id="PS50888"/>
    </source>
</evidence>
<feature type="region of interest" description="Disordered" evidence="1">
    <location>
        <begin position="125"/>
        <end position="162"/>
    </location>
</feature>
<dbReference type="PANTHER" id="PTHR47336">
    <property type="entry name" value="TRANSCRIPTION FACTOR HMS1-RELATED"/>
    <property type="match status" value="1"/>
</dbReference>
<sequence length="978" mass="103982">MDSDLDSLFAAQDSAMHMSGGDSSSSSHDSPNNWSTLPTPSFWPTESQSGLKDFDLNTMGMTMEDPGMALDFLQQMEMDFNPSMAIDPTALQFSYPVSQDYGVFANDIGTGEAFPFTFNAHPSPSIGSVSSGDDSNSKDRRLSFGSSVSAASPSPAVEPTQAAMPNSISNAADALAERVRQSAGVLLAVPNGNNNNNSAQASQSAQPLPRNPSYPPLASAKPKLAPSPYTTTASNTAPSSATSSPSPAPEEAKPTGRTKTSHTTIERRYRTNLNARIQSLRQAVPALRVLEEKPKKGLVKKESSLPSASAAGSSSTQESQSNDTTDVVDERGFIDGVKVARKCSKANVLGKAVEYIRVLKKREGRLTREQGGLKALVRGLVGGPALLREWEEEWRAAFGGKEKDEVEGEEAEPMEDDENDDEGDGEDDDDESRARKKPKVVKAAPKAAAKKAPAPASIEAGGVVPEKRKRGRPRKVLAAPAPEAYYAAMAPQPQVVVPKPEPSSPTQGQAQPQQYLLATFALFSFFNSPLTSNSPSSGAAHTHSGSVLGAPMPAYVQEGYGWRELVHVFHLAVSALVFFSIILPWLPTALKRTRLLSLFSSHKSSPGKSAPSAPVDRTILLDALVHTRRGASDETEALHSALGAPRGLLGLITGFHRPSTSSATSFEHKGLEQRAWVRLGELVALRSGRTSPAARLQAYLAMRAHVSWFKASTADLATMALVIRPLSHGKAAMLWGRAGKTEFVRPFERLVVGSLTVDGAADKIAGLRGGDEKLGPVALLAGVIIRERLRGELTTLFVRTVTPAQDRRESWTPAGGDNGKEDEQRAETVNAGKSLGGRTREFAEAVEKVWASSVTTALGDIPPPLAGTPEGVEGEICALLSALILYRSIFPSSLLSSGASPASAVSVILSPPARKDAHLHLALRRVLAAAVFDCRSSGEQGADEDEGAGAALEDARDRVVDMLVESEWAGRARAHKLK</sequence>
<feature type="compositionally biased region" description="Low complexity" evidence="1">
    <location>
        <begin position="193"/>
        <end position="206"/>
    </location>
</feature>
<protein>
    <recommendedName>
        <fullName evidence="2">BHLH domain-containing protein</fullName>
    </recommendedName>
</protein>
<feature type="compositionally biased region" description="Low complexity" evidence="1">
    <location>
        <begin position="216"/>
        <end position="245"/>
    </location>
</feature>
<dbReference type="PANTHER" id="PTHR47336:SF2">
    <property type="entry name" value="TRANSCRIPTION FACTOR HMS1-RELATED"/>
    <property type="match status" value="1"/>
</dbReference>
<keyword evidence="4" id="KW-1185">Reference proteome</keyword>
<proteinExistence type="predicted"/>
<feature type="compositionally biased region" description="Acidic residues" evidence="1">
    <location>
        <begin position="405"/>
        <end position="431"/>
    </location>
</feature>
<dbReference type="Pfam" id="PF00010">
    <property type="entry name" value="HLH"/>
    <property type="match status" value="1"/>
</dbReference>
<dbReference type="AlphaFoldDB" id="A0A165X118"/>
<feature type="compositionally biased region" description="Polar residues" evidence="1">
    <location>
        <begin position="31"/>
        <end position="48"/>
    </location>
</feature>
<evidence type="ECO:0000313" key="3">
    <source>
        <dbReference type="EMBL" id="KZP08087.1"/>
    </source>
</evidence>
<evidence type="ECO:0000313" key="4">
    <source>
        <dbReference type="Proteomes" id="UP000076532"/>
    </source>
</evidence>
<feature type="compositionally biased region" description="Low complexity" evidence="1">
    <location>
        <begin position="441"/>
        <end position="456"/>
    </location>
</feature>
<dbReference type="GO" id="GO:0046983">
    <property type="term" value="F:protein dimerization activity"/>
    <property type="evidence" value="ECO:0007669"/>
    <property type="project" value="InterPro"/>
</dbReference>
<gene>
    <name evidence="3" type="ORF">FIBSPDRAFT_914346</name>
</gene>
<dbReference type="Proteomes" id="UP000076532">
    <property type="component" value="Unassembled WGS sequence"/>
</dbReference>
<dbReference type="InterPro" id="IPR036638">
    <property type="entry name" value="HLH_DNA-bd_sf"/>
</dbReference>
<feature type="compositionally biased region" description="Low complexity" evidence="1">
    <location>
        <begin position="16"/>
        <end position="30"/>
    </location>
</feature>
<reference evidence="3 4" key="1">
    <citation type="journal article" date="2016" name="Mol. Biol. Evol.">
        <title>Comparative Genomics of Early-Diverging Mushroom-Forming Fungi Provides Insights into the Origins of Lignocellulose Decay Capabilities.</title>
        <authorList>
            <person name="Nagy L.G."/>
            <person name="Riley R."/>
            <person name="Tritt A."/>
            <person name="Adam C."/>
            <person name="Daum C."/>
            <person name="Floudas D."/>
            <person name="Sun H."/>
            <person name="Yadav J.S."/>
            <person name="Pangilinan J."/>
            <person name="Larsson K.H."/>
            <person name="Matsuura K."/>
            <person name="Barry K."/>
            <person name="Labutti K."/>
            <person name="Kuo R."/>
            <person name="Ohm R.A."/>
            <person name="Bhattacharya S.S."/>
            <person name="Shirouzu T."/>
            <person name="Yoshinaga Y."/>
            <person name="Martin F.M."/>
            <person name="Grigoriev I.V."/>
            <person name="Hibbett D.S."/>
        </authorList>
    </citation>
    <scope>NUCLEOTIDE SEQUENCE [LARGE SCALE GENOMIC DNA]</scope>
    <source>
        <strain evidence="3 4">CBS 109695</strain>
    </source>
</reference>
<dbReference type="Gene3D" id="4.10.280.10">
    <property type="entry name" value="Helix-loop-helix DNA-binding domain"/>
    <property type="match status" value="1"/>
</dbReference>
<dbReference type="OrthoDB" id="2133190at2759"/>
<feature type="domain" description="BHLH" evidence="2">
    <location>
        <begin position="257"/>
        <end position="359"/>
    </location>
</feature>
<dbReference type="SMART" id="SM00353">
    <property type="entry name" value="HLH"/>
    <property type="match status" value="1"/>
</dbReference>
<evidence type="ECO:0000256" key="1">
    <source>
        <dbReference type="SAM" id="MobiDB-lite"/>
    </source>
</evidence>
<feature type="compositionally biased region" description="Low complexity" evidence="1">
    <location>
        <begin position="146"/>
        <end position="157"/>
    </location>
</feature>
<dbReference type="InterPro" id="IPR052099">
    <property type="entry name" value="Regulatory_TF_Diverse"/>
</dbReference>
<dbReference type="EMBL" id="KV417731">
    <property type="protein sequence ID" value="KZP08087.1"/>
    <property type="molecule type" value="Genomic_DNA"/>
</dbReference>
<feature type="region of interest" description="Disordered" evidence="1">
    <location>
        <begin position="296"/>
        <end position="327"/>
    </location>
</feature>
<organism evidence="3 4">
    <name type="scientific">Athelia psychrophila</name>
    <dbReference type="NCBI Taxonomy" id="1759441"/>
    <lineage>
        <taxon>Eukaryota</taxon>
        <taxon>Fungi</taxon>
        <taxon>Dikarya</taxon>
        <taxon>Basidiomycota</taxon>
        <taxon>Agaricomycotina</taxon>
        <taxon>Agaricomycetes</taxon>
        <taxon>Agaricomycetidae</taxon>
        <taxon>Atheliales</taxon>
        <taxon>Atheliaceae</taxon>
        <taxon>Athelia</taxon>
    </lineage>
</organism>
<dbReference type="STRING" id="436010.A0A165X118"/>
<feature type="region of interest" description="Disordered" evidence="1">
    <location>
        <begin position="12"/>
        <end position="48"/>
    </location>
</feature>
<accession>A0A165X118</accession>
<dbReference type="InterPro" id="IPR011598">
    <property type="entry name" value="bHLH_dom"/>
</dbReference>
<dbReference type="SUPFAM" id="SSF47459">
    <property type="entry name" value="HLH, helix-loop-helix DNA-binding domain"/>
    <property type="match status" value="1"/>
</dbReference>